<evidence type="ECO:0000256" key="1">
    <source>
        <dbReference type="ARBA" id="ARBA00000683"/>
    </source>
</evidence>
<feature type="domain" description="Phosphotransferase system enzyme I N-terminal" evidence="19">
    <location>
        <begin position="5"/>
        <end position="121"/>
    </location>
</feature>
<name>A0A6J6Y792_9ZZZZ</name>
<feature type="domain" description="PEP-utilising enzyme C-terminal" evidence="18">
    <location>
        <begin position="258"/>
        <end position="524"/>
    </location>
</feature>
<evidence type="ECO:0000256" key="5">
    <source>
        <dbReference type="ARBA" id="ARBA00007837"/>
    </source>
</evidence>
<protein>
    <recommendedName>
        <fullName evidence="7">Phosphoenolpyruvate-protein phosphotransferase</fullName>
        <ecNumber evidence="6">2.7.3.9</ecNumber>
    </recommendedName>
    <alternativeName>
        <fullName evidence="16">Phosphotransferase system, enzyme I</fullName>
    </alternativeName>
</protein>
<keyword evidence="9" id="KW-0963">Cytoplasm</keyword>
<organism evidence="21">
    <name type="scientific">freshwater metagenome</name>
    <dbReference type="NCBI Taxonomy" id="449393"/>
    <lineage>
        <taxon>unclassified sequences</taxon>
        <taxon>metagenomes</taxon>
        <taxon>ecological metagenomes</taxon>
    </lineage>
</organism>
<dbReference type="Pfam" id="PF05524">
    <property type="entry name" value="PEP-utilisers_N"/>
    <property type="match status" value="1"/>
</dbReference>
<evidence type="ECO:0000313" key="22">
    <source>
        <dbReference type="EMBL" id="CAB4918997.1"/>
    </source>
</evidence>
<evidence type="ECO:0000256" key="4">
    <source>
        <dbReference type="ARBA" id="ARBA00004496"/>
    </source>
</evidence>
<evidence type="ECO:0000256" key="10">
    <source>
        <dbReference type="ARBA" id="ARBA00022597"/>
    </source>
</evidence>
<keyword evidence="13" id="KW-0479">Metal-binding</keyword>
<dbReference type="Gene3D" id="1.10.274.10">
    <property type="entry name" value="PtsI, HPr-binding domain"/>
    <property type="match status" value="1"/>
</dbReference>
<dbReference type="InterPro" id="IPR006318">
    <property type="entry name" value="PTS_EI-like"/>
</dbReference>
<dbReference type="GO" id="GO:0009401">
    <property type="term" value="P:phosphoenolpyruvate-dependent sugar phosphotransferase system"/>
    <property type="evidence" value="ECO:0007669"/>
    <property type="project" value="UniProtKB-KW"/>
</dbReference>
<dbReference type="PANTHER" id="PTHR46244">
    <property type="entry name" value="PHOSPHOENOLPYRUVATE-PROTEIN PHOSPHOTRANSFERASE"/>
    <property type="match status" value="1"/>
</dbReference>
<evidence type="ECO:0000256" key="3">
    <source>
        <dbReference type="ARBA" id="ARBA00002728"/>
    </source>
</evidence>
<keyword evidence="11" id="KW-0808">Transferase</keyword>
<dbReference type="NCBIfam" id="TIGR01417">
    <property type="entry name" value="PTS_I_fam"/>
    <property type="match status" value="1"/>
</dbReference>
<evidence type="ECO:0000256" key="8">
    <source>
        <dbReference type="ARBA" id="ARBA00022448"/>
    </source>
</evidence>
<dbReference type="GO" id="GO:0046872">
    <property type="term" value="F:metal ion binding"/>
    <property type="evidence" value="ECO:0007669"/>
    <property type="project" value="UniProtKB-KW"/>
</dbReference>
<dbReference type="InterPro" id="IPR024692">
    <property type="entry name" value="PTS_EI"/>
</dbReference>
<dbReference type="SUPFAM" id="SSF47831">
    <property type="entry name" value="Enzyme I of the PEP:sugar phosphotransferase system HPr-binding (sub)domain"/>
    <property type="match status" value="1"/>
</dbReference>
<dbReference type="Pfam" id="PF00391">
    <property type="entry name" value="PEP-utilizers"/>
    <property type="match status" value="1"/>
</dbReference>
<dbReference type="InterPro" id="IPR008279">
    <property type="entry name" value="PEP-util_enz_mobile_dom"/>
</dbReference>
<accession>A0A6J6Y792</accession>
<dbReference type="InterPro" id="IPR050499">
    <property type="entry name" value="PEP-utilizing_PTS_enzyme"/>
</dbReference>
<dbReference type="PRINTS" id="PR01736">
    <property type="entry name" value="PHPHTRNFRASE"/>
</dbReference>
<keyword evidence="14" id="KW-0418">Kinase</keyword>
<comment type="similarity">
    <text evidence="5">Belongs to the PEP-utilizing enzyme family.</text>
</comment>
<evidence type="ECO:0000256" key="6">
    <source>
        <dbReference type="ARBA" id="ARBA00012232"/>
    </source>
</evidence>
<comment type="function">
    <text evidence="3">General (non sugar-specific) component of the phosphoenolpyruvate-dependent sugar phosphotransferase system (sugar PTS). This major carbohydrate active-transport system catalyzes the phosphorylation of incoming sugar substrates concomitantly with their translocation across the cell membrane. Enzyme I transfers the phosphoryl group from phosphoenolpyruvate (PEP) to the phosphoryl carrier protein (HPr).</text>
</comment>
<evidence type="ECO:0000256" key="13">
    <source>
        <dbReference type="ARBA" id="ARBA00022723"/>
    </source>
</evidence>
<evidence type="ECO:0000313" key="21">
    <source>
        <dbReference type="EMBL" id="CAB4803328.1"/>
    </source>
</evidence>
<dbReference type="SUPFAM" id="SSF51621">
    <property type="entry name" value="Phosphoenolpyruvate/pyruvate domain"/>
    <property type="match status" value="1"/>
</dbReference>
<reference evidence="21" key="1">
    <citation type="submission" date="2020-05" db="EMBL/GenBank/DDBJ databases">
        <authorList>
            <person name="Chiriac C."/>
            <person name="Salcher M."/>
            <person name="Ghai R."/>
            <person name="Kavagutti S V."/>
        </authorList>
    </citation>
    <scope>NUCLEOTIDE SEQUENCE</scope>
</reference>
<sequence>MITLTGIPASSGAAIGPFFLLTTDIPVASSAPSQLGAEQEGAHLNQALASVGRDLQSRAERTEGELHEILVAIAEIATDPAIAEEAISFIEKGHTASYAITKATEVFQDLLAASGGYLAERVSDVMNIRDRVLCEIAGTGYPEIPHFDRPVILIAQDLSPADTADLETHMILAIVTAGGGPTSHTAIIACSNGIAAVVACAGVVELARSLPDAVIAVDATVGSVTFNPSIELSGEIEAIIAKIKLRKSRVVTRTDGAYTTTDGVKIPIYANIGRIEDTPAAVTAGADGVGLLRTELLYLDRNDAPTLQEQTAIYAEIFKSFNGQKVVIRTLDAGADKPMAFINFDQEPNPALGVRGYRTIDQHENLLRTQLEAIAAAAKSCSAEIWVMAPMITLPSEAARFVSIAHEYGLEKVGIMIEVPAAIFHIDELTKICDFVSIGTNDLGQYLHAADRESAPLAAFNDPWQPALLRAIKIIADAGIKNNCPVGVCGEAASDAALASVLIGSGITSLSCGVTTLSDVAAAISAQSLHTLKTAAAAALNASDANTAKQAARSAMPDLVELGL</sequence>
<dbReference type="Gene3D" id="3.20.20.60">
    <property type="entry name" value="Phosphoenolpyruvate-binding domains"/>
    <property type="match status" value="1"/>
</dbReference>
<evidence type="ECO:0000313" key="20">
    <source>
        <dbReference type="EMBL" id="CAB4705252.1"/>
    </source>
</evidence>
<keyword evidence="15" id="KW-0460">Magnesium</keyword>
<dbReference type="PANTHER" id="PTHR46244:SF3">
    <property type="entry name" value="PHOSPHOENOLPYRUVATE-PROTEIN PHOSPHOTRANSFERASE"/>
    <property type="match status" value="1"/>
</dbReference>
<comment type="cofactor">
    <cofactor evidence="2">
        <name>Mg(2+)</name>
        <dbReference type="ChEBI" id="CHEBI:18420"/>
    </cofactor>
</comment>
<dbReference type="PIRSF" id="PIRSF000732">
    <property type="entry name" value="PTS_enzyme_I"/>
    <property type="match status" value="1"/>
</dbReference>
<evidence type="ECO:0000256" key="16">
    <source>
        <dbReference type="ARBA" id="ARBA00033235"/>
    </source>
</evidence>
<evidence type="ECO:0000256" key="14">
    <source>
        <dbReference type="ARBA" id="ARBA00022777"/>
    </source>
</evidence>
<dbReference type="InterPro" id="IPR036637">
    <property type="entry name" value="Phosphohistidine_dom_sf"/>
</dbReference>
<dbReference type="EMBL" id="CAEZYE010000012">
    <property type="protein sequence ID" value="CAB4705252.1"/>
    <property type="molecule type" value="Genomic_DNA"/>
</dbReference>
<evidence type="ECO:0000259" key="17">
    <source>
        <dbReference type="Pfam" id="PF00391"/>
    </source>
</evidence>
<feature type="domain" description="PEP-utilising enzyme mobile" evidence="17">
    <location>
        <begin position="148"/>
        <end position="221"/>
    </location>
</feature>
<comment type="catalytic activity">
    <reaction evidence="1">
        <text>L-histidyl-[protein] + phosphoenolpyruvate = N(pros)-phospho-L-histidyl-[protein] + pyruvate</text>
        <dbReference type="Rhea" id="RHEA:23880"/>
        <dbReference type="Rhea" id="RHEA-COMP:9745"/>
        <dbReference type="Rhea" id="RHEA-COMP:9746"/>
        <dbReference type="ChEBI" id="CHEBI:15361"/>
        <dbReference type="ChEBI" id="CHEBI:29979"/>
        <dbReference type="ChEBI" id="CHEBI:58702"/>
        <dbReference type="ChEBI" id="CHEBI:64837"/>
        <dbReference type="EC" id="2.7.3.9"/>
    </reaction>
</comment>
<dbReference type="GO" id="GO:0005737">
    <property type="term" value="C:cytoplasm"/>
    <property type="evidence" value="ECO:0007669"/>
    <property type="project" value="UniProtKB-SubCell"/>
</dbReference>
<dbReference type="Gene3D" id="3.50.30.10">
    <property type="entry name" value="Phosphohistidine domain"/>
    <property type="match status" value="1"/>
</dbReference>
<keyword evidence="12" id="KW-0598">Phosphotransferase system</keyword>
<dbReference type="InterPro" id="IPR036618">
    <property type="entry name" value="PtsI_HPr-bd_sf"/>
</dbReference>
<comment type="subcellular location">
    <subcellularLocation>
        <location evidence="4">Cytoplasm</location>
    </subcellularLocation>
</comment>
<dbReference type="AlphaFoldDB" id="A0A6J6Y792"/>
<evidence type="ECO:0000256" key="7">
    <source>
        <dbReference type="ARBA" id="ARBA00016544"/>
    </source>
</evidence>
<dbReference type="GO" id="GO:0008965">
    <property type="term" value="F:phosphoenolpyruvate-protein phosphotransferase activity"/>
    <property type="evidence" value="ECO:0007669"/>
    <property type="project" value="UniProtKB-EC"/>
</dbReference>
<keyword evidence="10" id="KW-0762">Sugar transport</keyword>
<evidence type="ECO:0000256" key="15">
    <source>
        <dbReference type="ARBA" id="ARBA00022842"/>
    </source>
</evidence>
<evidence type="ECO:0000256" key="2">
    <source>
        <dbReference type="ARBA" id="ARBA00001946"/>
    </source>
</evidence>
<dbReference type="EC" id="2.7.3.9" evidence="6"/>
<dbReference type="Pfam" id="PF02896">
    <property type="entry name" value="PEP-utilizers_C"/>
    <property type="match status" value="1"/>
</dbReference>
<dbReference type="GO" id="GO:0016301">
    <property type="term" value="F:kinase activity"/>
    <property type="evidence" value="ECO:0007669"/>
    <property type="project" value="UniProtKB-KW"/>
</dbReference>
<dbReference type="InterPro" id="IPR000121">
    <property type="entry name" value="PEP_util_C"/>
</dbReference>
<dbReference type="EMBL" id="CAFAAS010000005">
    <property type="protein sequence ID" value="CAB4803328.1"/>
    <property type="molecule type" value="Genomic_DNA"/>
</dbReference>
<dbReference type="SUPFAM" id="SSF52009">
    <property type="entry name" value="Phosphohistidine domain"/>
    <property type="match status" value="1"/>
</dbReference>
<dbReference type="EMBL" id="CAFBOD010000005">
    <property type="protein sequence ID" value="CAB4973130.1"/>
    <property type="molecule type" value="Genomic_DNA"/>
</dbReference>
<dbReference type="InterPro" id="IPR008731">
    <property type="entry name" value="PTS_EIN"/>
</dbReference>
<evidence type="ECO:0000259" key="19">
    <source>
        <dbReference type="Pfam" id="PF05524"/>
    </source>
</evidence>
<keyword evidence="8" id="KW-0813">Transport</keyword>
<evidence type="ECO:0000313" key="23">
    <source>
        <dbReference type="EMBL" id="CAB4973130.1"/>
    </source>
</evidence>
<gene>
    <name evidence="20" type="ORF">UFOPK2655_00382</name>
    <name evidence="21" type="ORF">UFOPK3077_00676</name>
    <name evidence="22" type="ORF">UFOPK3667_00564</name>
    <name evidence="23" type="ORF">UFOPK3903_00619</name>
</gene>
<dbReference type="InterPro" id="IPR040442">
    <property type="entry name" value="Pyrv_kinase-like_dom_sf"/>
</dbReference>
<evidence type="ECO:0000256" key="9">
    <source>
        <dbReference type="ARBA" id="ARBA00022490"/>
    </source>
</evidence>
<evidence type="ECO:0000256" key="11">
    <source>
        <dbReference type="ARBA" id="ARBA00022679"/>
    </source>
</evidence>
<dbReference type="InterPro" id="IPR015813">
    <property type="entry name" value="Pyrv/PenolPyrv_kinase-like_dom"/>
</dbReference>
<evidence type="ECO:0000259" key="18">
    <source>
        <dbReference type="Pfam" id="PF02896"/>
    </source>
</evidence>
<evidence type="ECO:0000256" key="12">
    <source>
        <dbReference type="ARBA" id="ARBA00022683"/>
    </source>
</evidence>
<proteinExistence type="inferred from homology"/>
<dbReference type="EMBL" id="CAFBMU010000004">
    <property type="protein sequence ID" value="CAB4918997.1"/>
    <property type="molecule type" value="Genomic_DNA"/>
</dbReference>